<evidence type="ECO:0000256" key="9">
    <source>
        <dbReference type="SAM" id="Phobius"/>
    </source>
</evidence>
<dbReference type="PROSITE" id="PS00216">
    <property type="entry name" value="SUGAR_TRANSPORT_1"/>
    <property type="match status" value="1"/>
</dbReference>
<dbReference type="InterPro" id="IPR020846">
    <property type="entry name" value="MFS_dom"/>
</dbReference>
<dbReference type="PANTHER" id="PTHR48022">
    <property type="entry name" value="PLASTIDIC GLUCOSE TRANSPORTER 4"/>
    <property type="match status" value="1"/>
</dbReference>
<dbReference type="InterPro" id="IPR050360">
    <property type="entry name" value="MFS_Sugar_Transporters"/>
</dbReference>
<feature type="transmembrane region" description="Helical" evidence="9">
    <location>
        <begin position="353"/>
        <end position="375"/>
    </location>
</feature>
<dbReference type="PRINTS" id="PR00171">
    <property type="entry name" value="SUGRTRNSPORT"/>
</dbReference>
<evidence type="ECO:0000256" key="8">
    <source>
        <dbReference type="SAM" id="MobiDB-lite"/>
    </source>
</evidence>
<feature type="transmembrane region" description="Helical" evidence="9">
    <location>
        <begin position="33"/>
        <end position="54"/>
    </location>
</feature>
<organism evidence="11 12">
    <name type="scientific">Lichtheimia ornata</name>
    <dbReference type="NCBI Taxonomy" id="688661"/>
    <lineage>
        <taxon>Eukaryota</taxon>
        <taxon>Fungi</taxon>
        <taxon>Fungi incertae sedis</taxon>
        <taxon>Mucoromycota</taxon>
        <taxon>Mucoromycotina</taxon>
        <taxon>Mucoromycetes</taxon>
        <taxon>Mucorales</taxon>
        <taxon>Lichtheimiaceae</taxon>
        <taxon>Lichtheimia</taxon>
    </lineage>
</organism>
<dbReference type="AlphaFoldDB" id="A0AAD7XUJ6"/>
<feature type="transmembrane region" description="Helical" evidence="9">
    <location>
        <begin position="74"/>
        <end position="95"/>
    </location>
</feature>
<dbReference type="GO" id="GO:0016020">
    <property type="term" value="C:membrane"/>
    <property type="evidence" value="ECO:0007669"/>
    <property type="project" value="UniProtKB-SubCell"/>
</dbReference>
<dbReference type="RefSeq" id="XP_058338290.1">
    <property type="nucleotide sequence ID" value="XM_058490895.1"/>
</dbReference>
<dbReference type="PROSITE" id="PS00217">
    <property type="entry name" value="SUGAR_TRANSPORT_2"/>
    <property type="match status" value="1"/>
</dbReference>
<feature type="transmembrane region" description="Helical" evidence="9">
    <location>
        <begin position="322"/>
        <end position="341"/>
    </location>
</feature>
<protein>
    <recommendedName>
        <fullName evidence="10">Major facilitator superfamily (MFS) profile domain-containing protein</fullName>
    </recommendedName>
</protein>
<evidence type="ECO:0000313" key="11">
    <source>
        <dbReference type="EMBL" id="KAJ8653376.1"/>
    </source>
</evidence>
<sequence>MLASTPSGGSDANSYMFAHLRRFMPSFSMKTRVYMVSSFMALGGFLFGYQFGVLPGILTMYSFHQDTNIQDNSTSLTSTLMAGAVAGALAAGVLADLIGRRGLIAVSTALFMGADVLQVGADDIIKLYVGRVITGISIGALSMVVPLYQSEISPKEMRGRLVSIQQFAIACGICVSYWVDYAVLDVTSVSNWRLAFGLPLIPALIYLAGTLVLPKSPRYLIYKHHDRQALEVLAFVRGDGTINHPDVLMEYVEIKQSIRFEEKYGSKHFWRLFRKGADNNRKRLLLGMAVQIFQQLTGANALLLYAPLIFRASGIQGKSTTLLANGISGLVNLVFTIPPMITIDRWGRRPTLIVGSIACCVCLTIMTVIAAVTGLTDNIASMHVLDASTTDPTEVDESIRQIDHQASIGFLVMMYMFVACYALTWGPAGWIYPTELYSQDVRARALGFTTAANWLFNFGVTMLTPLMYVHIKWKAFVVYAVFCFVMAIVVHRYFPETMGKSLEEIDLIFSGNFNYYDLSVHHPQTAAAALSQLNRTSRSRNALLGGFNQLVSARSNEHIPSSTHSSELDSGRGSE</sequence>
<keyword evidence="5 9" id="KW-1133">Transmembrane helix</keyword>
<evidence type="ECO:0000256" key="5">
    <source>
        <dbReference type="ARBA" id="ARBA00022989"/>
    </source>
</evidence>
<comment type="subcellular location">
    <subcellularLocation>
        <location evidence="1">Membrane</location>
        <topology evidence="1">Multi-pass membrane protein</topology>
    </subcellularLocation>
</comment>
<evidence type="ECO:0000256" key="6">
    <source>
        <dbReference type="ARBA" id="ARBA00023136"/>
    </source>
</evidence>
<dbReference type="GeneID" id="83218324"/>
<keyword evidence="12" id="KW-1185">Reference proteome</keyword>
<keyword evidence="4 9" id="KW-0812">Transmembrane</keyword>
<dbReference type="InterPro" id="IPR005828">
    <property type="entry name" value="MFS_sugar_transport-like"/>
</dbReference>
<name>A0AAD7XUJ6_9FUNG</name>
<feature type="transmembrane region" description="Helical" evidence="9">
    <location>
        <begin position="445"/>
        <end position="469"/>
    </location>
</feature>
<evidence type="ECO:0000256" key="1">
    <source>
        <dbReference type="ARBA" id="ARBA00004141"/>
    </source>
</evidence>
<feature type="transmembrane region" description="Helical" evidence="9">
    <location>
        <begin position="191"/>
        <end position="213"/>
    </location>
</feature>
<accession>A0AAD7XUJ6</accession>
<comment type="similarity">
    <text evidence="2 7">Belongs to the major facilitator superfamily. Sugar transporter (TC 2.A.1.1) family.</text>
</comment>
<feature type="region of interest" description="Disordered" evidence="8">
    <location>
        <begin position="556"/>
        <end position="575"/>
    </location>
</feature>
<feature type="transmembrane region" description="Helical" evidence="9">
    <location>
        <begin position="102"/>
        <end position="121"/>
    </location>
</feature>
<dbReference type="NCBIfam" id="TIGR00879">
    <property type="entry name" value="SP"/>
    <property type="match status" value="1"/>
</dbReference>
<reference evidence="11 12" key="1">
    <citation type="submission" date="2023-03" db="EMBL/GenBank/DDBJ databases">
        <title>Genome sequence of Lichtheimia ornata CBS 291.66.</title>
        <authorList>
            <person name="Mohabir J.T."/>
            <person name="Shea T.P."/>
            <person name="Kurbessoian T."/>
            <person name="Berby B."/>
            <person name="Fontaine J."/>
            <person name="Livny J."/>
            <person name="Gnirke A."/>
            <person name="Stajich J.E."/>
            <person name="Cuomo C.A."/>
        </authorList>
    </citation>
    <scope>NUCLEOTIDE SEQUENCE [LARGE SCALE GENOMIC DNA]</scope>
    <source>
        <strain evidence="11">CBS 291.66</strain>
    </source>
</reference>
<keyword evidence="3 7" id="KW-0813">Transport</keyword>
<dbReference type="SUPFAM" id="SSF103473">
    <property type="entry name" value="MFS general substrate transporter"/>
    <property type="match status" value="1"/>
</dbReference>
<feature type="compositionally biased region" description="Polar residues" evidence="8">
    <location>
        <begin position="556"/>
        <end position="565"/>
    </location>
</feature>
<proteinExistence type="inferred from homology"/>
<dbReference type="InterPro" id="IPR036259">
    <property type="entry name" value="MFS_trans_sf"/>
</dbReference>
<keyword evidence="6 9" id="KW-0472">Membrane</keyword>
<feature type="domain" description="Major facilitator superfamily (MFS) profile" evidence="10">
    <location>
        <begin position="36"/>
        <end position="498"/>
    </location>
</feature>
<evidence type="ECO:0000256" key="7">
    <source>
        <dbReference type="RuleBase" id="RU003346"/>
    </source>
</evidence>
<feature type="transmembrane region" description="Helical" evidence="9">
    <location>
        <begin position="127"/>
        <end position="148"/>
    </location>
</feature>
<evidence type="ECO:0000313" key="12">
    <source>
        <dbReference type="Proteomes" id="UP001234581"/>
    </source>
</evidence>
<dbReference type="Proteomes" id="UP001234581">
    <property type="component" value="Unassembled WGS sequence"/>
</dbReference>
<dbReference type="InterPro" id="IPR005829">
    <property type="entry name" value="Sugar_transporter_CS"/>
</dbReference>
<gene>
    <name evidence="11" type="ORF">O0I10_010922</name>
</gene>
<dbReference type="PANTHER" id="PTHR48022:SF2">
    <property type="entry name" value="PLASTIDIC GLUCOSE TRANSPORTER 4"/>
    <property type="match status" value="1"/>
</dbReference>
<feature type="transmembrane region" description="Helical" evidence="9">
    <location>
        <begin position="160"/>
        <end position="179"/>
    </location>
</feature>
<dbReference type="InterPro" id="IPR003663">
    <property type="entry name" value="Sugar/inositol_transpt"/>
</dbReference>
<evidence type="ECO:0000256" key="3">
    <source>
        <dbReference type="ARBA" id="ARBA00022448"/>
    </source>
</evidence>
<dbReference type="Pfam" id="PF00083">
    <property type="entry name" value="Sugar_tr"/>
    <property type="match status" value="1"/>
</dbReference>
<dbReference type="PROSITE" id="PS50850">
    <property type="entry name" value="MFS"/>
    <property type="match status" value="1"/>
</dbReference>
<evidence type="ECO:0000256" key="2">
    <source>
        <dbReference type="ARBA" id="ARBA00010992"/>
    </source>
</evidence>
<evidence type="ECO:0000259" key="10">
    <source>
        <dbReference type="PROSITE" id="PS50850"/>
    </source>
</evidence>
<dbReference type="FunFam" id="1.20.1250.20:FF:000134">
    <property type="entry name" value="MFS sugar transporter protein"/>
    <property type="match status" value="1"/>
</dbReference>
<evidence type="ECO:0000256" key="4">
    <source>
        <dbReference type="ARBA" id="ARBA00022692"/>
    </source>
</evidence>
<feature type="compositionally biased region" description="Basic and acidic residues" evidence="8">
    <location>
        <begin position="566"/>
        <end position="575"/>
    </location>
</feature>
<dbReference type="EMBL" id="JARTCD010000079">
    <property type="protein sequence ID" value="KAJ8653376.1"/>
    <property type="molecule type" value="Genomic_DNA"/>
</dbReference>
<comment type="caution">
    <text evidence="11">The sequence shown here is derived from an EMBL/GenBank/DDBJ whole genome shotgun (WGS) entry which is preliminary data.</text>
</comment>
<feature type="transmembrane region" description="Helical" evidence="9">
    <location>
        <begin position="475"/>
        <end position="494"/>
    </location>
</feature>
<feature type="transmembrane region" description="Helical" evidence="9">
    <location>
        <begin position="408"/>
        <end position="433"/>
    </location>
</feature>
<dbReference type="Gene3D" id="1.20.1250.20">
    <property type="entry name" value="MFS general substrate transporter like domains"/>
    <property type="match status" value="1"/>
</dbReference>
<dbReference type="GO" id="GO:0005351">
    <property type="term" value="F:carbohydrate:proton symporter activity"/>
    <property type="evidence" value="ECO:0007669"/>
    <property type="project" value="TreeGrafter"/>
</dbReference>